<dbReference type="OMA" id="SSCIEIF"/>
<dbReference type="GO" id="GO:0000146">
    <property type="term" value="F:microfilament motor activity"/>
    <property type="evidence" value="ECO:0007669"/>
    <property type="project" value="TreeGrafter"/>
</dbReference>
<evidence type="ECO:0000256" key="4">
    <source>
        <dbReference type="ARBA" id="ARBA00023123"/>
    </source>
</evidence>
<organism evidence="11 12">
    <name type="scientific">Plasmodium cynomolgi (strain B)</name>
    <dbReference type="NCBI Taxonomy" id="1120755"/>
    <lineage>
        <taxon>Eukaryota</taxon>
        <taxon>Sar</taxon>
        <taxon>Alveolata</taxon>
        <taxon>Apicomplexa</taxon>
        <taxon>Aconoidasida</taxon>
        <taxon>Haemosporida</taxon>
        <taxon>Plasmodiidae</taxon>
        <taxon>Plasmodium</taxon>
        <taxon>Plasmodium (Plasmodium)</taxon>
    </lineage>
</organism>
<dbReference type="KEGG" id="pcy:PCYB_103790"/>
<name>K6UUF3_PLACD</name>
<dbReference type="SMART" id="SM00242">
    <property type="entry name" value="MYSc"/>
    <property type="match status" value="1"/>
</dbReference>
<dbReference type="Proteomes" id="UP000006319">
    <property type="component" value="Chromosome 10"/>
</dbReference>
<dbReference type="PRINTS" id="PR00193">
    <property type="entry name" value="MYOSINHEAVY"/>
</dbReference>
<dbReference type="Gene3D" id="1.10.10.820">
    <property type="match status" value="1"/>
</dbReference>
<evidence type="ECO:0000256" key="5">
    <source>
        <dbReference type="ARBA" id="ARBA00023175"/>
    </source>
</evidence>
<dbReference type="RefSeq" id="XP_004222976.1">
    <property type="nucleotide sequence ID" value="XM_004222928.1"/>
</dbReference>
<dbReference type="Gene3D" id="1.20.58.530">
    <property type="match status" value="1"/>
</dbReference>
<dbReference type="PANTHER" id="PTHR13140">
    <property type="entry name" value="MYOSIN"/>
    <property type="match status" value="1"/>
</dbReference>
<dbReference type="GO" id="GO:0016459">
    <property type="term" value="C:myosin complex"/>
    <property type="evidence" value="ECO:0007669"/>
    <property type="project" value="UniProtKB-KW"/>
</dbReference>
<gene>
    <name evidence="11" type="ORF">PCYB_103790</name>
</gene>
<dbReference type="PROSITE" id="PS51456">
    <property type="entry name" value="MYOSIN_MOTOR"/>
    <property type="match status" value="1"/>
</dbReference>
<comment type="subcellular location">
    <subcellularLocation>
        <location evidence="1">Cell membrane</location>
        <topology evidence="1">Peripheral membrane protein</topology>
        <orientation evidence="1">Cytoplasmic side</orientation>
    </subcellularLocation>
</comment>
<evidence type="ECO:0000256" key="7">
    <source>
        <dbReference type="ARBA" id="ARBA00056291"/>
    </source>
</evidence>
<evidence type="ECO:0000256" key="8">
    <source>
        <dbReference type="ARBA" id="ARBA00068456"/>
    </source>
</evidence>
<evidence type="ECO:0000256" key="3">
    <source>
        <dbReference type="ARBA" id="ARBA00022840"/>
    </source>
</evidence>
<dbReference type="GO" id="GO:0007015">
    <property type="term" value="P:actin filament organization"/>
    <property type="evidence" value="ECO:0007669"/>
    <property type="project" value="TreeGrafter"/>
</dbReference>
<keyword evidence="12" id="KW-1185">Reference proteome</keyword>
<evidence type="ECO:0000313" key="11">
    <source>
        <dbReference type="EMBL" id="GAB67029.1"/>
    </source>
</evidence>
<dbReference type="FunFam" id="1.10.10.820:FF:000001">
    <property type="entry name" value="Myosin heavy chain"/>
    <property type="match status" value="1"/>
</dbReference>
<dbReference type="AlphaFoldDB" id="K6UUF3"/>
<dbReference type="InterPro" id="IPR001609">
    <property type="entry name" value="Myosin_head_motor_dom-like"/>
</dbReference>
<dbReference type="Gene3D" id="3.40.850.10">
    <property type="entry name" value="Kinesin motor domain"/>
    <property type="match status" value="1"/>
</dbReference>
<dbReference type="GO" id="GO:0051015">
    <property type="term" value="F:actin filament binding"/>
    <property type="evidence" value="ECO:0007669"/>
    <property type="project" value="TreeGrafter"/>
</dbReference>
<evidence type="ECO:0000259" key="10">
    <source>
        <dbReference type="PROSITE" id="PS51456"/>
    </source>
</evidence>
<keyword evidence="2 9" id="KW-0547">Nucleotide-binding</keyword>
<dbReference type="EMBL" id="DF157102">
    <property type="protein sequence ID" value="GAB67029.1"/>
    <property type="molecule type" value="Genomic_DNA"/>
</dbReference>
<comment type="similarity">
    <text evidence="9">Belongs to the TRAFAC class myosin-kinesin ATPase superfamily. Myosin family.</text>
</comment>
<dbReference type="eggNOG" id="KOG4229">
    <property type="taxonomic scope" value="Eukaryota"/>
</dbReference>
<dbReference type="InterPro" id="IPR036961">
    <property type="entry name" value="Kinesin_motor_dom_sf"/>
</dbReference>
<sequence>MNKASELSNYFRINSEFVNEIENEIEKFYVWTYKSPNVDRYPDVVFFKCLVLGVDGDNYRVKEICPETNSEYVVKKEHLFNCNNMVNVNSHRLNDMLHQNSAEVLNTLAMRYEQNFIYTIAEPMLISINPYQIIDVNMDDYKTRNSDELPPHVYTYAKDAMLDFINTKNCQSIIISGESGSGKTEASKLIIKYYLSGVKQDNSISKTLWDSNFILEAFGNAKTIKNNNSSRYGKYIKIQLDENQNIVSSCIEIFLLEKIRVVSQEQEERCYHIFYEILQGMSTEMKKKYNIKSESEYKYISNKSITIQEIDDAKDFEKLMTSMDKMNMSTLKDDLFLTLSGIMLLGNIEFNEIEKGGKTNCSELSEENLKVVQETSDLLGIDYVNLSNSLTFTEKNIANQRIEIPLSVEESLSICRSISKDIYNKIFEHITKKINEFLNNNKELDSYIGILDIFGFEIFLKNSLEQLLINIANEEIHNIYLYVVYEKESNLYKSEGIIAESVKYTTNESIIDLLRGKTSVISILEDSCLAPGKKDESIVGVYTNKFAKHPQYVSCKRDMNGSFVIKHTVSDVTYSISNFISKNKDILSPNIVRMLKVSKNNLIRSMYEDVEVTDSLGRKNLITFKYLENLKKISSYLKNTNIFFIKCIKPNENKEKNNFNQRKVFPQLFSLSIVETLNIKYFFQYKYTFASFLSYYQYLDLPTSNDNSLDDKAKVSKMLQQNFSDDSYKVRSRCGNIGVELRRFCEKANIDTCRWGWGGVDGNLPNRSAITIYTPSHRSYDLYPNASLLPFPAQIGNTMVFLKKDAIHTIREIIHNNLKSYKNLCSIASALITKIKKKTTVDENIKHLQLAQAYFRKHKYIAQLK</sequence>
<reference evidence="11 12" key="1">
    <citation type="journal article" date="2012" name="Nat. Genet.">
        <title>Plasmodium cynomolgi genome sequences provide insight into Plasmodium vivax and the monkey malaria clade.</title>
        <authorList>
            <person name="Tachibana S."/>
            <person name="Sullivan S.A."/>
            <person name="Kawai S."/>
            <person name="Nakamura S."/>
            <person name="Kim H.R."/>
            <person name="Goto N."/>
            <person name="Arisue N."/>
            <person name="Palacpac N.M.Q."/>
            <person name="Honma H."/>
            <person name="Yagi M."/>
            <person name="Tougan T."/>
            <person name="Katakai Y."/>
            <person name="Kaneko O."/>
            <person name="Mita T."/>
            <person name="Kita K."/>
            <person name="Yasutomi Y."/>
            <person name="Sutton P.L."/>
            <person name="Shakhbatyan R."/>
            <person name="Horii T."/>
            <person name="Yasunaga T."/>
            <person name="Barnwell J.W."/>
            <person name="Escalante A.A."/>
            <person name="Carlton J.M."/>
            <person name="Tanabe K."/>
        </authorList>
    </citation>
    <scope>NUCLEOTIDE SEQUENCE [LARGE SCALE GENOMIC DNA]</scope>
    <source>
        <strain evidence="11 12">B</strain>
    </source>
</reference>
<feature type="binding site" evidence="9">
    <location>
        <begin position="177"/>
        <end position="184"/>
    </location>
    <ligand>
        <name>ATP</name>
        <dbReference type="ChEBI" id="CHEBI:30616"/>
    </ligand>
</feature>
<dbReference type="Gene3D" id="1.20.120.720">
    <property type="entry name" value="Myosin VI head, motor domain, U50 subdomain"/>
    <property type="match status" value="1"/>
</dbReference>
<comment type="function">
    <text evidence="7">Myosins are actin-based motor molecules with ATPase activity. Unconventional myosins serve in intracellular movements. Their highly divergent tails are presumed to bind to membranous compartments, which would be moved relative to actin filaments.</text>
</comment>
<keyword evidence="6 9" id="KW-0009">Actin-binding</keyword>
<protein>
    <recommendedName>
        <fullName evidence="8">Myosin-A</fullName>
    </recommendedName>
</protein>
<evidence type="ECO:0000313" key="12">
    <source>
        <dbReference type="Proteomes" id="UP000006319"/>
    </source>
</evidence>
<accession>K6UUF3</accession>
<evidence type="ECO:0000256" key="9">
    <source>
        <dbReference type="PROSITE-ProRule" id="PRU00782"/>
    </source>
</evidence>
<dbReference type="GeneID" id="14693389"/>
<dbReference type="GO" id="GO:0005737">
    <property type="term" value="C:cytoplasm"/>
    <property type="evidence" value="ECO:0007669"/>
    <property type="project" value="TreeGrafter"/>
</dbReference>
<dbReference type="PANTHER" id="PTHR13140:SF270">
    <property type="entry name" value="MYOSIN-12"/>
    <property type="match status" value="1"/>
</dbReference>
<dbReference type="OrthoDB" id="312459at2759"/>
<evidence type="ECO:0000256" key="1">
    <source>
        <dbReference type="ARBA" id="ARBA00004413"/>
    </source>
</evidence>
<proteinExistence type="inferred from homology"/>
<feature type="domain" description="Myosin motor" evidence="10">
    <location>
        <begin position="88"/>
        <end position="755"/>
    </location>
</feature>
<dbReference type="Pfam" id="PF00063">
    <property type="entry name" value="Myosin_head"/>
    <property type="match status" value="1"/>
</dbReference>
<dbReference type="InterPro" id="IPR027417">
    <property type="entry name" value="P-loop_NTPase"/>
</dbReference>
<keyword evidence="3 9" id="KW-0067">ATP-binding</keyword>
<evidence type="ECO:0000256" key="2">
    <source>
        <dbReference type="ARBA" id="ARBA00022741"/>
    </source>
</evidence>
<dbReference type="PhylomeDB" id="K6UUF3"/>
<dbReference type="GO" id="GO:0005886">
    <property type="term" value="C:plasma membrane"/>
    <property type="evidence" value="ECO:0007669"/>
    <property type="project" value="UniProtKB-SubCell"/>
</dbReference>
<feature type="region of interest" description="Actin-binding" evidence="9">
    <location>
        <begin position="630"/>
        <end position="652"/>
    </location>
</feature>
<dbReference type="GO" id="GO:0005524">
    <property type="term" value="F:ATP binding"/>
    <property type="evidence" value="ECO:0007669"/>
    <property type="project" value="UniProtKB-UniRule"/>
</dbReference>
<evidence type="ECO:0000256" key="6">
    <source>
        <dbReference type="ARBA" id="ARBA00023203"/>
    </source>
</evidence>
<keyword evidence="4 9" id="KW-0518">Myosin</keyword>
<keyword evidence="5 9" id="KW-0505">Motor protein</keyword>
<dbReference type="SUPFAM" id="SSF52540">
    <property type="entry name" value="P-loop containing nucleoside triphosphate hydrolases"/>
    <property type="match status" value="1"/>
</dbReference>
<dbReference type="VEuPathDB" id="PlasmoDB:PCYB_103790"/>